<evidence type="ECO:0000256" key="1">
    <source>
        <dbReference type="SAM" id="SignalP"/>
    </source>
</evidence>
<keyword evidence="1" id="KW-0732">Signal</keyword>
<evidence type="ECO:0000313" key="2">
    <source>
        <dbReference type="EMBL" id="EMR70698.1"/>
    </source>
</evidence>
<dbReference type="KEGG" id="ela:UCREL1_2267"/>
<sequence length="295" mass="32538">MERNLSKALLATLLLVVNLAFATNRGIADQQQIPLDPSSLISGVPYIFRDAVASDINDVATVVIDAFAPAPHTQYVYQFRDRYPEYHRECMRQAMERQFAQMDPSEAVVKVIAVDDPDRAVEGESTSRVVSLGIWNLGTPNNTRVARMNTLGNPFGLGLPLAEETSKFLAAGSGGKSDFNCSAHLDLNMTRALDVQEKLDRAKAYLDSVYGRYVYLNLLATHPDWDGNGFGAAQCEWGMKLARERAQNVTLIATPAGFPLYRSLGFGDVKNVTIDMLDGLGTLWYEVMSYDSLAE</sequence>
<keyword evidence="3" id="KW-1185">Reference proteome</keyword>
<dbReference type="SUPFAM" id="SSF55729">
    <property type="entry name" value="Acyl-CoA N-acyltransferases (Nat)"/>
    <property type="match status" value="1"/>
</dbReference>
<dbReference type="Proteomes" id="UP000012174">
    <property type="component" value="Unassembled WGS sequence"/>
</dbReference>
<dbReference type="HOGENOM" id="CLU_060131_2_0_1"/>
<organism evidence="2 3">
    <name type="scientific">Eutypa lata (strain UCR-EL1)</name>
    <name type="common">Grapevine dieback disease fungus</name>
    <name type="synonym">Eutypa armeniacae</name>
    <dbReference type="NCBI Taxonomy" id="1287681"/>
    <lineage>
        <taxon>Eukaryota</taxon>
        <taxon>Fungi</taxon>
        <taxon>Dikarya</taxon>
        <taxon>Ascomycota</taxon>
        <taxon>Pezizomycotina</taxon>
        <taxon>Sordariomycetes</taxon>
        <taxon>Xylariomycetidae</taxon>
        <taxon>Xylariales</taxon>
        <taxon>Diatrypaceae</taxon>
        <taxon>Eutypa</taxon>
    </lineage>
</organism>
<feature type="chain" id="PRO_5004085223" evidence="1">
    <location>
        <begin position="23"/>
        <end position="295"/>
    </location>
</feature>
<dbReference type="OMA" id="WDGNGFA"/>
<accession>M7T1I7</accession>
<dbReference type="EMBL" id="KB705797">
    <property type="protein sequence ID" value="EMR70698.1"/>
    <property type="molecule type" value="Genomic_DNA"/>
</dbReference>
<name>M7T1I7_EUTLA</name>
<dbReference type="OrthoDB" id="4738875at2759"/>
<dbReference type="eggNOG" id="ENOG502RVX3">
    <property type="taxonomic scope" value="Eukaryota"/>
</dbReference>
<gene>
    <name evidence="2" type="ORF">UCREL1_2267</name>
</gene>
<feature type="signal peptide" evidence="1">
    <location>
        <begin position="1"/>
        <end position="22"/>
    </location>
</feature>
<dbReference type="Gene3D" id="3.40.630.30">
    <property type="match status" value="1"/>
</dbReference>
<dbReference type="InterPro" id="IPR016181">
    <property type="entry name" value="Acyl_CoA_acyltransferase"/>
</dbReference>
<dbReference type="PANTHER" id="PTHR42791:SF2">
    <property type="entry name" value="N-ACETYLTRANSFERASE DOMAIN-CONTAINING PROTEIN"/>
    <property type="match status" value="1"/>
</dbReference>
<proteinExistence type="predicted"/>
<dbReference type="PANTHER" id="PTHR42791">
    <property type="entry name" value="GNAT FAMILY ACETYLTRANSFERASE"/>
    <property type="match status" value="1"/>
</dbReference>
<reference evidence="3" key="1">
    <citation type="journal article" date="2013" name="Genome Announc.">
        <title>Draft genome sequence of the grapevine dieback fungus Eutypa lata UCR-EL1.</title>
        <authorList>
            <person name="Blanco-Ulate B."/>
            <person name="Rolshausen P.E."/>
            <person name="Cantu D."/>
        </authorList>
    </citation>
    <scope>NUCLEOTIDE SEQUENCE [LARGE SCALE GENOMIC DNA]</scope>
    <source>
        <strain evidence="3">UCR-EL1</strain>
    </source>
</reference>
<dbReference type="InterPro" id="IPR052523">
    <property type="entry name" value="Trichothecene_AcTrans"/>
</dbReference>
<protein>
    <submittedName>
        <fullName evidence="2">Putative gnat family protein</fullName>
    </submittedName>
</protein>
<dbReference type="AlphaFoldDB" id="M7T1I7"/>
<evidence type="ECO:0000313" key="3">
    <source>
        <dbReference type="Proteomes" id="UP000012174"/>
    </source>
</evidence>